<evidence type="ECO:0000259" key="7">
    <source>
        <dbReference type="PROSITE" id="PS50022"/>
    </source>
</evidence>
<dbReference type="Pfam" id="PF00754">
    <property type="entry name" value="F5_F8_type_C"/>
    <property type="match status" value="1"/>
</dbReference>
<dbReference type="Proteomes" id="UP001139365">
    <property type="component" value="Unassembled WGS sequence"/>
</dbReference>
<dbReference type="InterPro" id="IPR052176">
    <property type="entry name" value="Glycosyl_Hydrlase_43_Enz"/>
</dbReference>
<evidence type="ECO:0000256" key="6">
    <source>
        <dbReference type="RuleBase" id="RU361187"/>
    </source>
</evidence>
<protein>
    <submittedName>
        <fullName evidence="8">Family 43 glycosylhydrolase</fullName>
    </submittedName>
</protein>
<keyword evidence="4" id="KW-0119">Carbohydrate metabolism</keyword>
<keyword evidence="3 6" id="KW-0378">Hydrolase</keyword>
<dbReference type="InterPro" id="IPR008979">
    <property type="entry name" value="Galactose-bd-like_sf"/>
</dbReference>
<gene>
    <name evidence="8" type="ORF">MR241_07090</name>
</gene>
<dbReference type="PANTHER" id="PTHR43772:SF2">
    <property type="entry name" value="PUTATIVE (AFU_ORTHOLOGUE AFUA_2G04480)-RELATED"/>
    <property type="match status" value="1"/>
</dbReference>
<dbReference type="PANTHER" id="PTHR43772">
    <property type="entry name" value="ENDO-1,4-BETA-XYLANASE"/>
    <property type="match status" value="1"/>
</dbReference>
<evidence type="ECO:0000256" key="1">
    <source>
        <dbReference type="ARBA" id="ARBA00009865"/>
    </source>
</evidence>
<keyword evidence="5 6" id="KW-0326">Glycosidase</keyword>
<dbReference type="SUPFAM" id="SSF75005">
    <property type="entry name" value="Arabinanase/levansucrase/invertase"/>
    <property type="match status" value="1"/>
</dbReference>
<dbReference type="Gene3D" id="2.115.10.20">
    <property type="entry name" value="Glycosyl hydrolase domain, family 43"/>
    <property type="match status" value="1"/>
</dbReference>
<evidence type="ECO:0000256" key="3">
    <source>
        <dbReference type="ARBA" id="ARBA00022801"/>
    </source>
</evidence>
<reference evidence="8 9" key="1">
    <citation type="submission" date="2022-03" db="EMBL/GenBank/DDBJ databases">
        <title>Metagenome-assembled genomes from swine fecal metagenomes.</title>
        <authorList>
            <person name="Holman D.B."/>
            <person name="Kommadath A."/>
        </authorList>
    </citation>
    <scope>NUCLEOTIDE SEQUENCE [LARGE SCALE GENOMIC DNA]</scope>
    <source>
        <strain evidence="8">SUG147</strain>
    </source>
</reference>
<evidence type="ECO:0000256" key="5">
    <source>
        <dbReference type="ARBA" id="ARBA00023295"/>
    </source>
</evidence>
<dbReference type="InterPro" id="IPR006710">
    <property type="entry name" value="Glyco_hydro_43"/>
</dbReference>
<comment type="similarity">
    <text evidence="1 6">Belongs to the glycosyl hydrolase 43 family.</text>
</comment>
<comment type="caution">
    <text evidence="8">The sequence shown here is derived from an EMBL/GenBank/DDBJ whole genome shotgun (WGS) entry which is preliminary data.</text>
</comment>
<keyword evidence="2" id="KW-0624">Polysaccharide degradation</keyword>
<evidence type="ECO:0000256" key="2">
    <source>
        <dbReference type="ARBA" id="ARBA00022651"/>
    </source>
</evidence>
<dbReference type="InterPro" id="IPR000421">
    <property type="entry name" value="FA58C"/>
</dbReference>
<evidence type="ECO:0000313" key="8">
    <source>
        <dbReference type="EMBL" id="MCI5756042.1"/>
    </source>
</evidence>
<keyword evidence="2" id="KW-0858">Xylan degradation</keyword>
<evidence type="ECO:0000256" key="4">
    <source>
        <dbReference type="ARBA" id="ARBA00023277"/>
    </source>
</evidence>
<sequence length="487" mass="54885">MSENKPRTYCNPISLPDIPLGSDGWGVMRFTNEKQRDYRSVSDPSVLYLDGKWYLYPSYGMAFVSEDFVTWKHVRTKPYDMKYSPTVVPFRGKYLMTSHSHGLYISDSPLGDFEYLGDFIKPDGTEFRPVDPALFVDDDGRLYLYCFMMRGGEHKRTFVSGSFGAELDGDDPRRLVTDPVMLNTFDRNNVWERFGEYNQDTLCGWIEGQWMLKKNGRYYLVYASSGTEFSNYCMAAYYSDKGPLEGFVLQKNNPVTISRSRLMTGAGHGCITEGPGGTLWAFYTTAVACVHLYERVIGMDLVAINSDGELYAPHGVTEIPQLAPGVAEDPVKDNSSGMLPLTVRQRAGVIASSATEGRDAFYALDGTLLTYWRPREDDPRPTLTVDMMAPYIVGGVRIIWRDIGLDEKNGALRGPYRWILEGRPDNDSDEWVMLLDAGGNDTDLLVDYRELPPVSCESVRLTVCGHPDRVFPAVIDFTVFGKRDESI</sequence>
<dbReference type="PROSITE" id="PS50022">
    <property type="entry name" value="FA58C_3"/>
    <property type="match status" value="1"/>
</dbReference>
<dbReference type="EMBL" id="JALEMU010000114">
    <property type="protein sequence ID" value="MCI5756042.1"/>
    <property type="molecule type" value="Genomic_DNA"/>
</dbReference>
<dbReference type="InterPro" id="IPR023296">
    <property type="entry name" value="Glyco_hydro_beta-prop_sf"/>
</dbReference>
<dbReference type="GO" id="GO:0004553">
    <property type="term" value="F:hydrolase activity, hydrolyzing O-glycosyl compounds"/>
    <property type="evidence" value="ECO:0007669"/>
    <property type="project" value="InterPro"/>
</dbReference>
<dbReference type="AlphaFoldDB" id="A0AAE3FHG9"/>
<proteinExistence type="inferred from homology"/>
<dbReference type="SUPFAM" id="SSF49785">
    <property type="entry name" value="Galactose-binding domain-like"/>
    <property type="match status" value="1"/>
</dbReference>
<name>A0AAE3FHG9_9BACT</name>
<dbReference type="Gene3D" id="2.60.120.260">
    <property type="entry name" value="Galactose-binding domain-like"/>
    <property type="match status" value="1"/>
</dbReference>
<feature type="domain" description="F5/8 type C" evidence="7">
    <location>
        <begin position="331"/>
        <end position="482"/>
    </location>
</feature>
<evidence type="ECO:0000313" key="9">
    <source>
        <dbReference type="Proteomes" id="UP001139365"/>
    </source>
</evidence>
<dbReference type="Pfam" id="PF04616">
    <property type="entry name" value="Glyco_hydro_43"/>
    <property type="match status" value="1"/>
</dbReference>
<dbReference type="GO" id="GO:0045493">
    <property type="term" value="P:xylan catabolic process"/>
    <property type="evidence" value="ECO:0007669"/>
    <property type="project" value="UniProtKB-KW"/>
</dbReference>
<accession>A0AAE3FHG9</accession>
<organism evidence="8 9">
    <name type="scientific">Candidatus Colimorpha enterica</name>
    <dbReference type="NCBI Taxonomy" id="3083063"/>
    <lineage>
        <taxon>Bacteria</taxon>
        <taxon>Pseudomonadati</taxon>
        <taxon>Bacteroidota</taxon>
        <taxon>Bacteroidia</taxon>
        <taxon>Bacteroidales</taxon>
        <taxon>Candidatus Colimorpha</taxon>
    </lineage>
</organism>